<evidence type="ECO:0000256" key="4">
    <source>
        <dbReference type="ARBA" id="ARBA00023157"/>
    </source>
</evidence>
<keyword evidence="4" id="KW-1015">Disulfide bond</keyword>
<dbReference type="PANTHER" id="PTHR13887">
    <property type="entry name" value="GLUTATHIONE S-TRANSFERASE KAPPA"/>
    <property type="match status" value="1"/>
</dbReference>
<dbReference type="Proteomes" id="UP000033725">
    <property type="component" value="Unassembled WGS sequence"/>
</dbReference>
<reference evidence="8 9" key="1">
    <citation type="submission" date="2015-02" db="EMBL/GenBank/DDBJ databases">
        <title>Draft genome sequences of ten Microbacterium spp. with emphasis on heavy metal contaminated environments.</title>
        <authorList>
            <person name="Corretto E."/>
        </authorList>
    </citation>
    <scope>NUCLEOTIDE SEQUENCE [LARGE SCALE GENOMIC DNA]</scope>
    <source>
        <strain evidence="8 9">BEL163</strain>
    </source>
</reference>
<gene>
    <name evidence="8" type="ORF">RN51_02320</name>
</gene>
<comment type="caution">
    <text evidence="8">The sequence shown here is derived from an EMBL/GenBank/DDBJ whole genome shotgun (WGS) entry which is preliminary data.</text>
</comment>
<protein>
    <submittedName>
        <fullName evidence="8">DSBA-like thioredoxin domain protein</fullName>
    </submittedName>
</protein>
<keyword evidence="6" id="KW-0472">Membrane</keyword>
<dbReference type="InterPro" id="IPR036249">
    <property type="entry name" value="Thioredoxin-like_sf"/>
</dbReference>
<evidence type="ECO:0000313" key="8">
    <source>
        <dbReference type="EMBL" id="KJL21305.1"/>
    </source>
</evidence>
<accession>A0A0F0KME8</accession>
<dbReference type="InterPro" id="IPR013766">
    <property type="entry name" value="Thioredoxin_domain"/>
</dbReference>
<keyword evidence="2" id="KW-0732">Signal</keyword>
<dbReference type="Gene3D" id="3.40.30.10">
    <property type="entry name" value="Glutaredoxin"/>
    <property type="match status" value="1"/>
</dbReference>
<dbReference type="InterPro" id="IPR012336">
    <property type="entry name" value="Thioredoxin-like_fold"/>
</dbReference>
<evidence type="ECO:0000256" key="6">
    <source>
        <dbReference type="SAM" id="Phobius"/>
    </source>
</evidence>
<evidence type="ECO:0000259" key="7">
    <source>
        <dbReference type="PROSITE" id="PS51352"/>
    </source>
</evidence>
<dbReference type="CDD" id="cd02972">
    <property type="entry name" value="DsbA_family"/>
    <property type="match status" value="1"/>
</dbReference>
<dbReference type="GO" id="GO:0016491">
    <property type="term" value="F:oxidoreductase activity"/>
    <property type="evidence" value="ECO:0007669"/>
    <property type="project" value="UniProtKB-KW"/>
</dbReference>
<dbReference type="PANTHER" id="PTHR13887:SF14">
    <property type="entry name" value="DISULFIDE BOND FORMATION PROTEIN D"/>
    <property type="match status" value="1"/>
</dbReference>
<evidence type="ECO:0000256" key="1">
    <source>
        <dbReference type="ARBA" id="ARBA00005791"/>
    </source>
</evidence>
<dbReference type="RefSeq" id="WP_045264183.1">
    <property type="nucleotide sequence ID" value="NZ_JYIV01000027.1"/>
</dbReference>
<sequence length="217" mass="23609">MKPPVKVALVTGSTLTVLAIMALVVVLMTRPAAPESRTEGALPGTRADSHVLDAAGPDAPTLVEFLDFECEACGAFYPVVEQIREQYEGGINYVVRYYPLPGHFNSMNAALAAEAASEQGKFEEMYQRLFETQTQWGEQQTSRADLFRTFAEDLGLDLGAYDAAVAAPATRERVEADFNDGQYLGVSGTPSFFLDGEKLELTQLSDLTNALDEATNR</sequence>
<dbReference type="PATRIC" id="fig|82380.10.peg.2334"/>
<feature type="domain" description="Thioredoxin" evidence="7">
    <location>
        <begin position="27"/>
        <end position="216"/>
    </location>
</feature>
<dbReference type="PROSITE" id="PS51352">
    <property type="entry name" value="THIOREDOXIN_2"/>
    <property type="match status" value="1"/>
</dbReference>
<evidence type="ECO:0000256" key="5">
    <source>
        <dbReference type="ARBA" id="ARBA00023284"/>
    </source>
</evidence>
<dbReference type="SUPFAM" id="SSF52833">
    <property type="entry name" value="Thioredoxin-like"/>
    <property type="match status" value="1"/>
</dbReference>
<keyword evidence="3" id="KW-0560">Oxidoreductase</keyword>
<dbReference type="Pfam" id="PF13462">
    <property type="entry name" value="Thioredoxin_4"/>
    <property type="match status" value="1"/>
</dbReference>
<dbReference type="AlphaFoldDB" id="A0A0F0KME8"/>
<evidence type="ECO:0000256" key="3">
    <source>
        <dbReference type="ARBA" id="ARBA00023002"/>
    </source>
</evidence>
<organism evidence="8 9">
    <name type="scientific">Microbacterium oxydans</name>
    <dbReference type="NCBI Taxonomy" id="82380"/>
    <lineage>
        <taxon>Bacteria</taxon>
        <taxon>Bacillati</taxon>
        <taxon>Actinomycetota</taxon>
        <taxon>Actinomycetes</taxon>
        <taxon>Micrococcales</taxon>
        <taxon>Microbacteriaceae</taxon>
        <taxon>Microbacterium</taxon>
    </lineage>
</organism>
<keyword evidence="6" id="KW-1133">Transmembrane helix</keyword>
<evidence type="ECO:0000313" key="9">
    <source>
        <dbReference type="Proteomes" id="UP000033725"/>
    </source>
</evidence>
<proteinExistence type="inferred from homology"/>
<comment type="similarity">
    <text evidence="1">Belongs to the thioredoxin family. DsbA subfamily.</text>
</comment>
<name>A0A0F0KME8_9MICO</name>
<evidence type="ECO:0000256" key="2">
    <source>
        <dbReference type="ARBA" id="ARBA00022729"/>
    </source>
</evidence>
<keyword evidence="5" id="KW-0676">Redox-active center</keyword>
<feature type="transmembrane region" description="Helical" evidence="6">
    <location>
        <begin position="7"/>
        <end position="28"/>
    </location>
</feature>
<dbReference type="EMBL" id="JYIV01000027">
    <property type="protein sequence ID" value="KJL21305.1"/>
    <property type="molecule type" value="Genomic_DNA"/>
</dbReference>
<keyword evidence="6" id="KW-0812">Transmembrane</keyword>